<name>A0A1I7XUV7_HETBA</name>
<evidence type="ECO:0000313" key="6">
    <source>
        <dbReference type="Proteomes" id="UP000095283"/>
    </source>
</evidence>
<reference evidence="7" key="1">
    <citation type="submission" date="2016-11" db="UniProtKB">
        <authorList>
            <consortium name="WormBaseParasite"/>
        </authorList>
    </citation>
    <scope>IDENTIFICATION</scope>
</reference>
<dbReference type="GO" id="GO:0016787">
    <property type="term" value="F:hydrolase activity"/>
    <property type="evidence" value="ECO:0007669"/>
    <property type="project" value="TreeGrafter"/>
</dbReference>
<dbReference type="SUPFAM" id="SSF63829">
    <property type="entry name" value="Calcium-dependent phosphotriesterase"/>
    <property type="match status" value="1"/>
</dbReference>
<dbReference type="PANTHER" id="PTHR10426:SF88">
    <property type="entry name" value="ADIPOCYTE PLASMA MEMBRANE-ASSOCIATED PROTEIN HEMOMUCIN-RELATED"/>
    <property type="match status" value="1"/>
</dbReference>
<keyword evidence="4" id="KW-0812">Transmembrane</keyword>
<comment type="similarity">
    <text evidence="1">Belongs to the strictosidine synthase family.</text>
</comment>
<organism evidence="6 7">
    <name type="scientific">Heterorhabditis bacteriophora</name>
    <name type="common">Entomopathogenic nematode worm</name>
    <dbReference type="NCBI Taxonomy" id="37862"/>
    <lineage>
        <taxon>Eukaryota</taxon>
        <taxon>Metazoa</taxon>
        <taxon>Ecdysozoa</taxon>
        <taxon>Nematoda</taxon>
        <taxon>Chromadorea</taxon>
        <taxon>Rhabditida</taxon>
        <taxon>Rhabditina</taxon>
        <taxon>Rhabditomorpha</taxon>
        <taxon>Strongyloidea</taxon>
        <taxon>Heterorhabditidae</taxon>
        <taxon>Heterorhabditis</taxon>
    </lineage>
</organism>
<keyword evidence="4" id="KW-1133">Transmembrane helix</keyword>
<dbReference type="AlphaFoldDB" id="A0A1I7XUV7"/>
<proteinExistence type="inferred from homology"/>
<evidence type="ECO:0000313" key="7">
    <source>
        <dbReference type="WBParaSite" id="Hba_21122"/>
    </source>
</evidence>
<dbReference type="Gene3D" id="2.120.10.30">
    <property type="entry name" value="TolB, C-terminal domain"/>
    <property type="match status" value="1"/>
</dbReference>
<dbReference type="Pfam" id="PF03088">
    <property type="entry name" value="Str_synth"/>
    <property type="match status" value="1"/>
</dbReference>
<evidence type="ECO:0000256" key="4">
    <source>
        <dbReference type="SAM" id="Phobius"/>
    </source>
</evidence>
<feature type="domain" description="Strictosidine synthase conserved region" evidence="5">
    <location>
        <begin position="170"/>
        <end position="252"/>
    </location>
</feature>
<feature type="transmembrane region" description="Helical" evidence="4">
    <location>
        <begin position="6"/>
        <end position="25"/>
    </location>
</feature>
<keyword evidence="2" id="KW-0597">Phosphoprotein</keyword>
<dbReference type="InterPro" id="IPR018119">
    <property type="entry name" value="Strictosidine_synth_cons-reg"/>
</dbReference>
<evidence type="ECO:0000256" key="1">
    <source>
        <dbReference type="ARBA" id="ARBA00009191"/>
    </source>
</evidence>
<evidence type="ECO:0000259" key="5">
    <source>
        <dbReference type="Pfam" id="PF03088"/>
    </source>
</evidence>
<dbReference type="GO" id="GO:0012505">
    <property type="term" value="C:endomembrane system"/>
    <property type="evidence" value="ECO:0007669"/>
    <property type="project" value="TreeGrafter"/>
</dbReference>
<accession>A0A1I7XUV7</accession>
<dbReference type="Proteomes" id="UP000095283">
    <property type="component" value="Unplaced"/>
</dbReference>
<keyword evidence="6" id="KW-1185">Reference proteome</keyword>
<protein>
    <submittedName>
        <fullName evidence="7">Str_synth domain-containing protein</fullName>
    </submittedName>
</protein>
<dbReference type="WBParaSite" id="Hba_21122">
    <property type="protein sequence ID" value="Hba_21122"/>
    <property type="gene ID" value="Hba_21122"/>
</dbReference>
<dbReference type="InterPro" id="IPR011042">
    <property type="entry name" value="6-blade_b-propeller_TolB-like"/>
</dbReference>
<keyword evidence="3" id="KW-0325">Glycoprotein</keyword>
<evidence type="ECO:0000256" key="3">
    <source>
        <dbReference type="ARBA" id="ARBA00023180"/>
    </source>
</evidence>
<keyword evidence="4" id="KW-0472">Membrane</keyword>
<dbReference type="PANTHER" id="PTHR10426">
    <property type="entry name" value="STRICTOSIDINE SYNTHASE-RELATED"/>
    <property type="match status" value="1"/>
</dbReference>
<dbReference type="Pfam" id="PF20067">
    <property type="entry name" value="SSL_N"/>
    <property type="match status" value="1"/>
</dbReference>
<evidence type="ECO:0000256" key="2">
    <source>
        <dbReference type="ARBA" id="ARBA00022553"/>
    </source>
</evidence>
<sequence>MFQSVAKLFIIGLIGVFLSWIGLYYRYNDETTRFAKEYELPAPPPLVGPLEINEKLQNVEYILKDQIVGPESLVIEGDSIYTTLYDGRIVHIRDGEIVGEVRFTKEKNCGSFESEHRCGRPLGIRRLNKQEMVVADAYLGIFAVDMKTGGFRHLVKSSIPVEGRHMRFLNDIEVLNEDEIIFTDSSYKYDRRHFMHIFLEQVPNGRILLHTVSTGKTRVLIDNLYFPNGIQLHPDGQSIVFSECSMARIRKYSFYNNQLTTFAENLPGIPDNIRLSDDGTLWVGLAGVRYSGAPSMIDIMGPYALARQILIDVIPSHWWITYLPYIKPHHAMVIQLDAEGKILSSLHDTTGKYISDISEVTASIFYLCIIIVNIFVSLKNAPSTLHATLIDTPEPKEVHSSMVAKNDIVTTESYVTQKMDELQVLKLTQPLPSVPLEVSPSQSQYDKLNK</sequence>